<keyword evidence="2" id="KW-0418">Kinase</keyword>
<dbReference type="STRING" id="1121884.SAMN02745131_00003"/>
<dbReference type="Pfam" id="PF00480">
    <property type="entry name" value="ROK"/>
    <property type="match status" value="1"/>
</dbReference>
<comment type="similarity">
    <text evidence="1">Belongs to the ROK (NagC/XylR) family.</text>
</comment>
<proteinExistence type="inferred from homology"/>
<gene>
    <name evidence="2" type="ORF">SAMN02745131_00003</name>
</gene>
<dbReference type="Gene3D" id="3.30.420.40">
    <property type="match status" value="2"/>
</dbReference>
<evidence type="ECO:0000313" key="3">
    <source>
        <dbReference type="Proteomes" id="UP000184048"/>
    </source>
</evidence>
<reference evidence="2 3" key="1">
    <citation type="submission" date="2016-11" db="EMBL/GenBank/DDBJ databases">
        <authorList>
            <person name="Jaros S."/>
            <person name="Januszkiewicz K."/>
            <person name="Wedrychowicz H."/>
        </authorList>
    </citation>
    <scope>NUCLEOTIDE SEQUENCE [LARGE SCALE GENOMIC DNA]</scope>
    <source>
        <strain evidence="2 3">DSM 18119</strain>
    </source>
</reference>
<protein>
    <submittedName>
        <fullName evidence="2">Polyphosphate glucokinase</fullName>
    </submittedName>
</protein>
<sequence>MENVPAHKILTIDIGGSHVKAVILDAQGALISDYKRVPTPVPATPEAILTAIKRIVTEFSFDKVSVGFPGYVKNGIVETAPNLGTESWIHYNLAEAISQILQKPVKLVNDADLQGLGLAKGKGLELVITLGTGFGTALINNGILMPHLELAHHPVTKKKTYDEYIGQKALDKIGKKRWNKRMEKVIRILKVVFHYDSLFISGGNADKLDFKLDSNITIDSNRDGIKGGAKLWTS</sequence>
<keyword evidence="2" id="KW-0808">Transferase</keyword>
<dbReference type="SUPFAM" id="SSF53067">
    <property type="entry name" value="Actin-like ATPase domain"/>
    <property type="match status" value="1"/>
</dbReference>
<dbReference type="RefSeq" id="WP_072833198.1">
    <property type="nucleotide sequence ID" value="NZ_FQUU01000001.1"/>
</dbReference>
<dbReference type="CDD" id="cd24058">
    <property type="entry name" value="ASKHA_NBD_ROK_PPGK"/>
    <property type="match status" value="1"/>
</dbReference>
<dbReference type="PANTHER" id="PTHR18964">
    <property type="entry name" value="ROK (REPRESSOR, ORF, KINASE) FAMILY"/>
    <property type="match status" value="1"/>
</dbReference>
<dbReference type="AlphaFoldDB" id="A0A1M4S8B3"/>
<dbReference type="PANTHER" id="PTHR18964:SF149">
    <property type="entry name" value="BIFUNCTIONAL UDP-N-ACETYLGLUCOSAMINE 2-EPIMERASE_N-ACETYLMANNOSAMINE KINASE"/>
    <property type="match status" value="1"/>
</dbReference>
<evidence type="ECO:0000313" key="2">
    <source>
        <dbReference type="EMBL" id="SHE28398.1"/>
    </source>
</evidence>
<keyword evidence="3" id="KW-1185">Reference proteome</keyword>
<name>A0A1M4S8B3_9BACT</name>
<dbReference type="GO" id="GO:0016301">
    <property type="term" value="F:kinase activity"/>
    <property type="evidence" value="ECO:0007669"/>
    <property type="project" value="UniProtKB-KW"/>
</dbReference>
<organism evidence="2 3">
    <name type="scientific">Flavisolibacter ginsengisoli DSM 18119</name>
    <dbReference type="NCBI Taxonomy" id="1121884"/>
    <lineage>
        <taxon>Bacteria</taxon>
        <taxon>Pseudomonadati</taxon>
        <taxon>Bacteroidota</taxon>
        <taxon>Chitinophagia</taxon>
        <taxon>Chitinophagales</taxon>
        <taxon>Chitinophagaceae</taxon>
        <taxon>Flavisolibacter</taxon>
    </lineage>
</organism>
<dbReference type="InterPro" id="IPR043129">
    <property type="entry name" value="ATPase_NBD"/>
</dbReference>
<dbReference type="EMBL" id="FQUU01000001">
    <property type="protein sequence ID" value="SHE28398.1"/>
    <property type="molecule type" value="Genomic_DNA"/>
</dbReference>
<dbReference type="Proteomes" id="UP000184048">
    <property type="component" value="Unassembled WGS sequence"/>
</dbReference>
<dbReference type="OrthoDB" id="849313at2"/>
<evidence type="ECO:0000256" key="1">
    <source>
        <dbReference type="ARBA" id="ARBA00006479"/>
    </source>
</evidence>
<accession>A0A1M4S8B3</accession>
<dbReference type="InterPro" id="IPR000600">
    <property type="entry name" value="ROK"/>
</dbReference>